<protein>
    <submittedName>
        <fullName evidence="4">DUF4124 domain-containing protein</fullName>
    </submittedName>
</protein>
<feature type="region of interest" description="Disordered" evidence="1">
    <location>
        <begin position="35"/>
        <end position="145"/>
    </location>
</feature>
<name>A0ABX0YI26_9PSED</name>
<evidence type="ECO:0000256" key="2">
    <source>
        <dbReference type="SAM" id="SignalP"/>
    </source>
</evidence>
<dbReference type="RefSeq" id="WP_168085679.1">
    <property type="nucleotide sequence ID" value="NZ_JAAVJI010000015.1"/>
</dbReference>
<dbReference type="Proteomes" id="UP000746535">
    <property type="component" value="Unassembled WGS sequence"/>
</dbReference>
<keyword evidence="5" id="KW-1185">Reference proteome</keyword>
<comment type="caution">
    <text evidence="4">The sequence shown here is derived from an EMBL/GenBank/DDBJ whole genome shotgun (WGS) entry which is preliminary data.</text>
</comment>
<dbReference type="EMBL" id="JAAVJI010000015">
    <property type="protein sequence ID" value="NJP03106.1"/>
    <property type="molecule type" value="Genomic_DNA"/>
</dbReference>
<dbReference type="InterPro" id="IPR025392">
    <property type="entry name" value="DUF4124"/>
</dbReference>
<feature type="compositionally biased region" description="Polar residues" evidence="1">
    <location>
        <begin position="100"/>
        <end position="112"/>
    </location>
</feature>
<dbReference type="Pfam" id="PF13511">
    <property type="entry name" value="DUF4124"/>
    <property type="match status" value="1"/>
</dbReference>
<sequence>MRLTRLVASLMLVSMGSLHAAQVYKWVDGNGVTHFDAKPPTGQAATPIDTHAPPPSSPPKGAENDNDDVDNDPEQKAADAKVKEQVAEEAEKTKDFCDQARTNLAQLNNNPRVRQEVDGELRRLTEQERQTQISDTRKAIAEQCH</sequence>
<reference evidence="4 5" key="1">
    <citation type="submission" date="2020-03" db="EMBL/GenBank/DDBJ databases">
        <authorList>
            <person name="Wang L."/>
            <person name="He N."/>
            <person name="Li Y."/>
            <person name="Fang Y."/>
            <person name="Zhang F."/>
        </authorList>
    </citation>
    <scope>NUCLEOTIDE SEQUENCE [LARGE SCALE GENOMIC DNA]</scope>
    <source>
        <strain evidence="5">hsmgli-8</strain>
    </source>
</reference>
<keyword evidence="2" id="KW-0732">Signal</keyword>
<feature type="compositionally biased region" description="Basic and acidic residues" evidence="1">
    <location>
        <begin position="113"/>
        <end position="145"/>
    </location>
</feature>
<evidence type="ECO:0000313" key="4">
    <source>
        <dbReference type="EMBL" id="NJP03106.1"/>
    </source>
</evidence>
<proteinExistence type="predicted"/>
<organism evidence="4 5">
    <name type="scientific">Pseudomonas quercus</name>
    <dbReference type="NCBI Taxonomy" id="2722792"/>
    <lineage>
        <taxon>Bacteria</taxon>
        <taxon>Pseudomonadati</taxon>
        <taxon>Pseudomonadota</taxon>
        <taxon>Gammaproteobacteria</taxon>
        <taxon>Pseudomonadales</taxon>
        <taxon>Pseudomonadaceae</taxon>
        <taxon>Pseudomonas</taxon>
    </lineage>
</organism>
<feature type="chain" id="PRO_5046285041" evidence="2">
    <location>
        <begin position="21"/>
        <end position="145"/>
    </location>
</feature>
<accession>A0ABX0YI26</accession>
<feature type="signal peptide" evidence="2">
    <location>
        <begin position="1"/>
        <end position="20"/>
    </location>
</feature>
<feature type="domain" description="DUF4124" evidence="3">
    <location>
        <begin position="10"/>
        <end position="60"/>
    </location>
</feature>
<evidence type="ECO:0000313" key="5">
    <source>
        <dbReference type="Proteomes" id="UP000746535"/>
    </source>
</evidence>
<feature type="compositionally biased region" description="Basic and acidic residues" evidence="1">
    <location>
        <begin position="73"/>
        <end position="98"/>
    </location>
</feature>
<evidence type="ECO:0000259" key="3">
    <source>
        <dbReference type="Pfam" id="PF13511"/>
    </source>
</evidence>
<gene>
    <name evidence="4" type="ORF">HBH25_19875</name>
</gene>
<evidence type="ECO:0000256" key="1">
    <source>
        <dbReference type="SAM" id="MobiDB-lite"/>
    </source>
</evidence>